<reference evidence="1 2" key="1">
    <citation type="submission" date="2017-02" db="EMBL/GenBank/DDBJ databases">
        <title>Genomes of Trichoderma spp. with biocontrol activity.</title>
        <authorList>
            <person name="Gardiner D."/>
            <person name="Kazan K."/>
            <person name="Vos C."/>
            <person name="Harvey P."/>
        </authorList>
    </citation>
    <scope>NUCLEOTIDE SEQUENCE [LARGE SCALE GENOMIC DNA]</scope>
    <source>
        <strain evidence="1 2">Tr1</strain>
    </source>
</reference>
<dbReference type="Proteomes" id="UP000236290">
    <property type="component" value="Unassembled WGS sequence"/>
</dbReference>
<dbReference type="EMBL" id="MTYI01000027">
    <property type="protein sequence ID" value="PNP57595.1"/>
    <property type="molecule type" value="Genomic_DNA"/>
</dbReference>
<name>A0A2K0UIL5_TRIHA</name>
<protein>
    <submittedName>
        <fullName evidence="1">Uncharacterized protein</fullName>
    </submittedName>
</protein>
<evidence type="ECO:0000313" key="1">
    <source>
        <dbReference type="EMBL" id="PNP57595.1"/>
    </source>
</evidence>
<gene>
    <name evidence="1" type="ORF">THARTR1_02593</name>
</gene>
<proteinExistence type="predicted"/>
<evidence type="ECO:0000313" key="2">
    <source>
        <dbReference type="Proteomes" id="UP000236290"/>
    </source>
</evidence>
<comment type="caution">
    <text evidence="1">The sequence shown here is derived from an EMBL/GenBank/DDBJ whole genome shotgun (WGS) entry which is preliminary data.</text>
</comment>
<dbReference type="AlphaFoldDB" id="A0A2K0UIL5"/>
<organism evidence="1 2">
    <name type="scientific">Trichoderma harzianum</name>
    <name type="common">Hypocrea lixii</name>
    <dbReference type="NCBI Taxonomy" id="5544"/>
    <lineage>
        <taxon>Eukaryota</taxon>
        <taxon>Fungi</taxon>
        <taxon>Dikarya</taxon>
        <taxon>Ascomycota</taxon>
        <taxon>Pezizomycotina</taxon>
        <taxon>Sordariomycetes</taxon>
        <taxon>Hypocreomycetidae</taxon>
        <taxon>Hypocreales</taxon>
        <taxon>Hypocreaceae</taxon>
        <taxon>Trichoderma</taxon>
    </lineage>
</organism>
<sequence length="88" mass="10233">MHETYKHVLFPKDEKDSTVFYGTCLYLKYPENQAATNPVKVKGEPGPETYIFNVQQEHIVTNYITIEDEPTDSDDELPKFTFSYLLPL</sequence>
<accession>A0A2K0UIL5</accession>